<dbReference type="EMBL" id="BGPR01046178">
    <property type="protein sequence ID" value="GBO23135.1"/>
    <property type="molecule type" value="Genomic_DNA"/>
</dbReference>
<keyword evidence="4" id="KW-1185">Reference proteome</keyword>
<evidence type="ECO:0000256" key="1">
    <source>
        <dbReference type="SAM" id="MobiDB-lite"/>
    </source>
</evidence>
<dbReference type="AlphaFoldDB" id="A0A4Y2VGZ6"/>
<dbReference type="EMBL" id="BGPR01046061">
    <property type="protein sequence ID" value="GBO23007.1"/>
    <property type="molecule type" value="Genomic_DNA"/>
</dbReference>
<evidence type="ECO:0000313" key="2">
    <source>
        <dbReference type="EMBL" id="GBO23007.1"/>
    </source>
</evidence>
<feature type="region of interest" description="Disordered" evidence="1">
    <location>
        <begin position="1"/>
        <end position="29"/>
    </location>
</feature>
<dbReference type="Proteomes" id="UP000499080">
    <property type="component" value="Unassembled WGS sequence"/>
</dbReference>
<gene>
    <name evidence="3" type="ORF">AVEN_19517_1</name>
    <name evidence="2" type="ORF">AVEN_214018_1</name>
</gene>
<feature type="compositionally biased region" description="Basic and acidic residues" evidence="1">
    <location>
        <begin position="1"/>
        <end position="19"/>
    </location>
</feature>
<reference evidence="2 4" key="1">
    <citation type="journal article" date="2019" name="Sci. Rep.">
        <title>Orb-weaving spider Araneus ventricosus genome elucidates the spidroin gene catalogue.</title>
        <authorList>
            <person name="Kono N."/>
            <person name="Nakamura H."/>
            <person name="Ohtoshi R."/>
            <person name="Moran D.A.P."/>
            <person name="Shinohara A."/>
            <person name="Yoshida Y."/>
            <person name="Fujiwara M."/>
            <person name="Mori M."/>
            <person name="Tomita M."/>
            <person name="Arakawa K."/>
        </authorList>
    </citation>
    <scope>NUCLEOTIDE SEQUENCE [LARGE SCALE GENOMIC DNA]</scope>
</reference>
<evidence type="ECO:0000313" key="3">
    <source>
        <dbReference type="EMBL" id="GBO23135.1"/>
    </source>
</evidence>
<feature type="non-terminal residue" evidence="2">
    <location>
        <position position="1"/>
    </location>
</feature>
<proteinExistence type="predicted"/>
<protein>
    <submittedName>
        <fullName evidence="2">Uncharacterized protein</fullName>
    </submittedName>
</protein>
<comment type="caution">
    <text evidence="2">The sequence shown here is derived from an EMBL/GenBank/DDBJ whole genome shotgun (WGS) entry which is preliminary data.</text>
</comment>
<evidence type="ECO:0000313" key="4">
    <source>
        <dbReference type="Proteomes" id="UP000499080"/>
    </source>
</evidence>
<name>A0A4Y2VGZ6_ARAVE</name>
<organism evidence="2 4">
    <name type="scientific">Araneus ventricosus</name>
    <name type="common">Orbweaver spider</name>
    <name type="synonym">Epeira ventricosa</name>
    <dbReference type="NCBI Taxonomy" id="182803"/>
    <lineage>
        <taxon>Eukaryota</taxon>
        <taxon>Metazoa</taxon>
        <taxon>Ecdysozoa</taxon>
        <taxon>Arthropoda</taxon>
        <taxon>Chelicerata</taxon>
        <taxon>Arachnida</taxon>
        <taxon>Araneae</taxon>
        <taxon>Araneomorphae</taxon>
        <taxon>Entelegynae</taxon>
        <taxon>Araneoidea</taxon>
        <taxon>Araneidae</taxon>
        <taxon>Araneus</taxon>
    </lineage>
</organism>
<sequence>EDKRRPIQGKAEESDKKVETGGVSRWVPSTIPDKRGGHLRLLSGRGGRSDSLISRDDSSRVNLFRGWKIDLSFSASQRGGCHWGGIRTVSGGCALRIELPVLIQTLEKPTEETEIARFLVQ</sequence>
<accession>A0A4Y2VGZ6</accession>